<proteinExistence type="inferred from homology"/>
<keyword evidence="2" id="KW-0645">Protease</keyword>
<keyword evidence="5" id="KW-0862">Zinc</keyword>
<sequence>MSAIMTTIDNNPFDAKVGWDSPFHQRLKCFARCLPHIYAELVESNHWDDLDGAARFLAHLSPKTQYLVQRAQTANLITGGKTINTLAEYVTTGVSHGLAPQNTMDSIEHSVVELVQNIVNKHNFRFEPFEEDNDYGFFPEIQSLARKPRKQGSSAGTLNLQVRKKYSPAKSSPTSGRVWNIFAGTVSHKWGRKSQYVVPTPRAMAENTDARHYQNESKSTG</sequence>
<dbReference type="PANTHER" id="PTHR45962">
    <property type="entry name" value="N-FATTY-ACYL-AMINO ACID SYNTHASE/HYDROLASE PM20D1"/>
    <property type="match status" value="1"/>
</dbReference>
<evidence type="ECO:0000256" key="4">
    <source>
        <dbReference type="ARBA" id="ARBA00022801"/>
    </source>
</evidence>
<evidence type="ECO:0000256" key="6">
    <source>
        <dbReference type="SAM" id="MobiDB-lite"/>
    </source>
</evidence>
<keyword evidence="4" id="KW-0378">Hydrolase</keyword>
<evidence type="ECO:0000256" key="2">
    <source>
        <dbReference type="ARBA" id="ARBA00022670"/>
    </source>
</evidence>
<gene>
    <name evidence="7" type="ORF">NW768_008642</name>
</gene>
<keyword evidence="3" id="KW-0479">Metal-binding</keyword>
<dbReference type="PANTHER" id="PTHR45962:SF1">
    <property type="entry name" value="N-FATTY-ACYL-AMINO ACID SYNTHASE_HYDROLASE PM20D1"/>
    <property type="match status" value="1"/>
</dbReference>
<name>A0ABQ8R4Z4_FUSEQ</name>
<dbReference type="EMBL" id="JAOQBH010000013">
    <property type="protein sequence ID" value="KAJ4127021.1"/>
    <property type="molecule type" value="Genomic_DNA"/>
</dbReference>
<dbReference type="InterPro" id="IPR047177">
    <property type="entry name" value="Pept_M20A"/>
</dbReference>
<protein>
    <submittedName>
        <fullName evidence="7">Uncharacterized protein</fullName>
    </submittedName>
</protein>
<evidence type="ECO:0000313" key="7">
    <source>
        <dbReference type="EMBL" id="KAJ4127021.1"/>
    </source>
</evidence>
<dbReference type="Proteomes" id="UP001152024">
    <property type="component" value="Unassembled WGS sequence"/>
</dbReference>
<accession>A0ABQ8R4Z4</accession>
<feature type="region of interest" description="Disordered" evidence="6">
    <location>
        <begin position="201"/>
        <end position="221"/>
    </location>
</feature>
<reference evidence="7" key="1">
    <citation type="submission" date="2022-09" db="EMBL/GenBank/DDBJ databases">
        <title>Fusarium specimens isolated from Avocado Roots.</title>
        <authorList>
            <person name="Stajich J."/>
            <person name="Roper C."/>
            <person name="Heimlech-Rivalta G."/>
        </authorList>
    </citation>
    <scope>NUCLEOTIDE SEQUENCE</scope>
    <source>
        <strain evidence="7">CF00095</strain>
    </source>
</reference>
<feature type="compositionally biased region" description="Polar residues" evidence="6">
    <location>
        <begin position="151"/>
        <end position="160"/>
    </location>
</feature>
<evidence type="ECO:0000256" key="3">
    <source>
        <dbReference type="ARBA" id="ARBA00022723"/>
    </source>
</evidence>
<organism evidence="7 8">
    <name type="scientific">Fusarium equiseti</name>
    <name type="common">Fusarium scirpi</name>
    <dbReference type="NCBI Taxonomy" id="61235"/>
    <lineage>
        <taxon>Eukaryota</taxon>
        <taxon>Fungi</taxon>
        <taxon>Dikarya</taxon>
        <taxon>Ascomycota</taxon>
        <taxon>Pezizomycotina</taxon>
        <taxon>Sordariomycetes</taxon>
        <taxon>Hypocreomycetidae</taxon>
        <taxon>Hypocreales</taxon>
        <taxon>Nectriaceae</taxon>
        <taxon>Fusarium</taxon>
        <taxon>Fusarium incarnatum-equiseti species complex</taxon>
    </lineage>
</organism>
<comment type="similarity">
    <text evidence="1">Belongs to the peptidase M20A family.</text>
</comment>
<comment type="caution">
    <text evidence="7">The sequence shown here is derived from an EMBL/GenBank/DDBJ whole genome shotgun (WGS) entry which is preliminary data.</text>
</comment>
<feature type="region of interest" description="Disordered" evidence="6">
    <location>
        <begin position="146"/>
        <end position="174"/>
    </location>
</feature>
<evidence type="ECO:0000313" key="8">
    <source>
        <dbReference type="Proteomes" id="UP001152024"/>
    </source>
</evidence>
<evidence type="ECO:0000256" key="1">
    <source>
        <dbReference type="ARBA" id="ARBA00006247"/>
    </source>
</evidence>
<keyword evidence="8" id="KW-1185">Reference proteome</keyword>
<evidence type="ECO:0000256" key="5">
    <source>
        <dbReference type="ARBA" id="ARBA00022833"/>
    </source>
</evidence>